<dbReference type="Proteomes" id="UP000052052">
    <property type="component" value="Unassembled WGS sequence"/>
</dbReference>
<proteinExistence type="predicted"/>
<evidence type="ECO:0000313" key="3">
    <source>
        <dbReference type="Proteomes" id="UP000052052"/>
    </source>
</evidence>
<protein>
    <submittedName>
        <fullName evidence="2">Uncharacterized protein</fullName>
    </submittedName>
</protein>
<name>A0A0R0CXT1_9GAMM</name>
<dbReference type="STRING" id="344882.ABB29_05910"/>
<feature type="chain" id="PRO_5006394768" evidence="1">
    <location>
        <begin position="24"/>
        <end position="162"/>
    </location>
</feature>
<feature type="signal peptide" evidence="1">
    <location>
        <begin position="1"/>
        <end position="23"/>
    </location>
</feature>
<dbReference type="AlphaFoldDB" id="A0A0R0CXT1"/>
<sequence>MLNYARLPLAAAACLLPFSMALAASSTPAASNAPGSSCIGDASQCPAWMPSQAEMRSSIADYFCELADQGLFQPRVKQLIRAESSPLNCGALQPEPGSNFVCGGEMRFIGKGGEIHRIQFSPTLRREQDGRIAFYVGDDEHAEHLWRVPAPRSSSPTCAPHG</sequence>
<gene>
    <name evidence="2" type="ORF">ABB29_05910</name>
</gene>
<comment type="caution">
    <text evidence="2">The sequence shown here is derived from an EMBL/GenBank/DDBJ whole genome shotgun (WGS) entry which is preliminary data.</text>
</comment>
<keyword evidence="3" id="KW-1185">Reference proteome</keyword>
<accession>A0A0R0CXT1</accession>
<dbReference type="PATRIC" id="fig|344882.3.peg.2516"/>
<reference evidence="2 3" key="1">
    <citation type="submission" date="2015-05" db="EMBL/GenBank/DDBJ databases">
        <title>Genome sequencing and analysis of members of genus Stenotrophomonas.</title>
        <authorList>
            <person name="Patil P.P."/>
            <person name="Midha S."/>
            <person name="Patil P.B."/>
        </authorList>
    </citation>
    <scope>NUCLEOTIDE SEQUENCE [LARGE SCALE GENOMIC DNA]</scope>
    <source>
        <strain evidence="2 3">DSM 21858</strain>
    </source>
</reference>
<keyword evidence="1" id="KW-0732">Signal</keyword>
<dbReference type="EMBL" id="LDJL01000005">
    <property type="protein sequence ID" value="KRG70596.1"/>
    <property type="molecule type" value="Genomic_DNA"/>
</dbReference>
<organism evidence="2 3">
    <name type="scientific">Pseudoxanthomonas dokdonensis</name>
    <dbReference type="NCBI Taxonomy" id="344882"/>
    <lineage>
        <taxon>Bacteria</taxon>
        <taxon>Pseudomonadati</taxon>
        <taxon>Pseudomonadota</taxon>
        <taxon>Gammaproteobacteria</taxon>
        <taxon>Lysobacterales</taxon>
        <taxon>Lysobacteraceae</taxon>
        <taxon>Pseudoxanthomonas</taxon>
    </lineage>
</organism>
<dbReference type="RefSeq" id="WP_057657687.1">
    <property type="nucleotide sequence ID" value="NZ_LDJL01000005.1"/>
</dbReference>
<evidence type="ECO:0000313" key="2">
    <source>
        <dbReference type="EMBL" id="KRG70596.1"/>
    </source>
</evidence>
<evidence type="ECO:0000256" key="1">
    <source>
        <dbReference type="SAM" id="SignalP"/>
    </source>
</evidence>